<name>W7YF83_9BACL</name>
<gene>
    <name evidence="1" type="ORF">JCM16418_1143</name>
</gene>
<reference evidence="1 2" key="1">
    <citation type="journal article" date="2014" name="Genome Announc.">
        <title>Draft Genome Sequence of Paenibacillus pini JCM 16418T, Isolated from the Rhizosphere of Pine Tree.</title>
        <authorList>
            <person name="Yuki M."/>
            <person name="Oshima K."/>
            <person name="Suda W."/>
            <person name="Oshida Y."/>
            <person name="Kitamura K."/>
            <person name="Iida Y."/>
            <person name="Hattori M."/>
            <person name="Ohkuma M."/>
        </authorList>
    </citation>
    <scope>NUCLEOTIDE SEQUENCE [LARGE SCALE GENOMIC DNA]</scope>
    <source>
        <strain evidence="1 2">JCM 16418</strain>
    </source>
</reference>
<dbReference type="EMBL" id="BAVZ01000002">
    <property type="protein sequence ID" value="GAF07152.1"/>
    <property type="molecule type" value="Genomic_DNA"/>
</dbReference>
<dbReference type="Proteomes" id="UP000019364">
    <property type="component" value="Unassembled WGS sequence"/>
</dbReference>
<protein>
    <submittedName>
        <fullName evidence="1">Uncharacterized protein</fullName>
    </submittedName>
</protein>
<organism evidence="1 2">
    <name type="scientific">Paenibacillus pini JCM 16418</name>
    <dbReference type="NCBI Taxonomy" id="1236976"/>
    <lineage>
        <taxon>Bacteria</taxon>
        <taxon>Bacillati</taxon>
        <taxon>Bacillota</taxon>
        <taxon>Bacilli</taxon>
        <taxon>Bacillales</taxon>
        <taxon>Paenibacillaceae</taxon>
        <taxon>Paenibacillus</taxon>
    </lineage>
</organism>
<dbReference type="RefSeq" id="WP_036646803.1">
    <property type="nucleotide sequence ID" value="NZ_BAVZ01000002.1"/>
</dbReference>
<keyword evidence="2" id="KW-1185">Reference proteome</keyword>
<dbReference type="eggNOG" id="ENOG503396S">
    <property type="taxonomic scope" value="Bacteria"/>
</dbReference>
<dbReference type="OrthoDB" id="2974439at2"/>
<sequence length="145" mass="16845">MKCKCGQIMRLELRTVMYTHRVVIRHVPVLTCEPCSSYELTESIKPELKRCVELLGENPAKTSFSLTDYNEMAHLVYQVFSDAGQSYLGDPELLVETEFRERINLLLDLYRYAESLDDTVWVEDIRLRLSQLSSTLPEFNFSSKV</sequence>
<evidence type="ECO:0000313" key="2">
    <source>
        <dbReference type="Proteomes" id="UP000019364"/>
    </source>
</evidence>
<dbReference type="STRING" id="1236976.JCM16418_1143"/>
<proteinExistence type="predicted"/>
<comment type="caution">
    <text evidence="1">The sequence shown here is derived from an EMBL/GenBank/DDBJ whole genome shotgun (WGS) entry which is preliminary data.</text>
</comment>
<accession>W7YF83</accession>
<evidence type="ECO:0000313" key="1">
    <source>
        <dbReference type="EMBL" id="GAF07152.1"/>
    </source>
</evidence>
<dbReference type="AlphaFoldDB" id="W7YF83"/>